<protein>
    <submittedName>
        <fullName evidence="3">Uncharacterized protein YecT (DUF1311 family)</fullName>
    </submittedName>
</protein>
<dbReference type="InterPro" id="IPR009739">
    <property type="entry name" value="LprI-like_N"/>
</dbReference>
<feature type="chain" id="PRO_5016383651" evidence="1">
    <location>
        <begin position="26"/>
        <end position="136"/>
    </location>
</feature>
<comment type="caution">
    <text evidence="3">The sequence shown here is derived from an EMBL/GenBank/DDBJ whole genome shotgun (WGS) entry which is preliminary data.</text>
</comment>
<keyword evidence="1" id="KW-0732">Signal</keyword>
<dbReference type="EMBL" id="QLTK01000014">
    <property type="protein sequence ID" value="RAS26344.1"/>
    <property type="molecule type" value="Genomic_DNA"/>
</dbReference>
<feature type="domain" description="Lysozyme inhibitor LprI-like N-terminal" evidence="2">
    <location>
        <begin position="39"/>
        <end position="128"/>
    </location>
</feature>
<evidence type="ECO:0000259" key="2">
    <source>
        <dbReference type="Pfam" id="PF07007"/>
    </source>
</evidence>
<dbReference type="PANTHER" id="PTHR39176">
    <property type="entry name" value="PERIPLASMIC PROTEIN-RELATED"/>
    <property type="match status" value="1"/>
</dbReference>
<feature type="signal peptide" evidence="1">
    <location>
        <begin position="1"/>
        <end position="25"/>
    </location>
</feature>
<proteinExistence type="predicted"/>
<dbReference type="Gene3D" id="1.20.1270.180">
    <property type="match status" value="1"/>
</dbReference>
<dbReference type="PANTHER" id="PTHR39176:SF1">
    <property type="entry name" value="PERIPLASMIC PROTEIN"/>
    <property type="match status" value="1"/>
</dbReference>
<reference evidence="3 4" key="1">
    <citation type="submission" date="2018-06" db="EMBL/GenBank/DDBJ databases">
        <title>Genomic Encyclopedia of Type Strains, Phase III (KMG-III): the genomes of soil and plant-associated and newly described type strains.</title>
        <authorList>
            <person name="Whitman W."/>
        </authorList>
    </citation>
    <scope>NUCLEOTIDE SEQUENCE [LARGE SCALE GENOMIC DNA]</scope>
    <source>
        <strain evidence="3 4">LMG 23644</strain>
    </source>
</reference>
<evidence type="ECO:0000313" key="4">
    <source>
        <dbReference type="Proteomes" id="UP000248918"/>
    </source>
</evidence>
<evidence type="ECO:0000313" key="3">
    <source>
        <dbReference type="EMBL" id="RAS26344.1"/>
    </source>
</evidence>
<gene>
    <name evidence="3" type="ORF">BX591_1144</name>
</gene>
<sequence length="136" mass="15770">MRLHRYLTLSFALVTALVSMSDASAQECKPNDVSDPCVEQATQREYERADRDLNAIYSQVLRKVSVPKTEYVDYPALKVKLAEAQRQWIRFRDSECDAWYKVNEAGTGRNAFQSNCLTQRTADRTRELKAWLEYLP</sequence>
<dbReference type="Pfam" id="PF07007">
    <property type="entry name" value="LprI"/>
    <property type="match status" value="1"/>
</dbReference>
<name>A0A329C463_9BURK</name>
<dbReference type="AlphaFoldDB" id="A0A329C463"/>
<accession>A0A329C463</accession>
<dbReference type="Proteomes" id="UP000248918">
    <property type="component" value="Unassembled WGS sequence"/>
</dbReference>
<organism evidence="3 4">
    <name type="scientific">Paraburkholderia bryophila</name>
    <dbReference type="NCBI Taxonomy" id="420952"/>
    <lineage>
        <taxon>Bacteria</taxon>
        <taxon>Pseudomonadati</taxon>
        <taxon>Pseudomonadota</taxon>
        <taxon>Betaproteobacteria</taxon>
        <taxon>Burkholderiales</taxon>
        <taxon>Burkholderiaceae</taxon>
        <taxon>Paraburkholderia</taxon>
    </lineage>
</organism>
<evidence type="ECO:0000256" key="1">
    <source>
        <dbReference type="SAM" id="SignalP"/>
    </source>
</evidence>